<dbReference type="RefSeq" id="WP_196079665.1">
    <property type="nucleotide sequence ID" value="NZ_JADPVI010000002.1"/>
</dbReference>
<comment type="caution">
    <text evidence="1">The sequence shown here is derived from an EMBL/GenBank/DDBJ whole genome shotgun (WGS) entry which is preliminary data.</text>
</comment>
<gene>
    <name evidence="1" type="ORF">IV494_08120</name>
</gene>
<accession>A0ABS0FBU4</accession>
<dbReference type="Proteomes" id="UP000660070">
    <property type="component" value="Unassembled WGS sequence"/>
</dbReference>
<dbReference type="EMBL" id="JADPVI010000002">
    <property type="protein sequence ID" value="MBF8457148.1"/>
    <property type="molecule type" value="Genomic_DNA"/>
</dbReference>
<protein>
    <submittedName>
        <fullName evidence="1">Uncharacterized protein</fullName>
    </submittedName>
</protein>
<evidence type="ECO:0000313" key="1">
    <source>
        <dbReference type="EMBL" id="MBF8457148.1"/>
    </source>
</evidence>
<reference evidence="1 2" key="1">
    <citation type="submission" date="2020-11" db="EMBL/GenBank/DDBJ databases">
        <title>Kaistella gelatinilytica sp. nov., a flavobacterium isolated from Antarctic Soil.</title>
        <authorList>
            <person name="Li J."/>
        </authorList>
    </citation>
    <scope>NUCLEOTIDE SEQUENCE [LARGE SCALE GENOMIC DNA]</scope>
    <source>
        <strain evidence="1 2">G5-32</strain>
    </source>
</reference>
<organism evidence="1 2">
    <name type="scientific">Kaistella gelatinilytica</name>
    <dbReference type="NCBI Taxonomy" id="2787636"/>
    <lineage>
        <taxon>Bacteria</taxon>
        <taxon>Pseudomonadati</taxon>
        <taxon>Bacteroidota</taxon>
        <taxon>Flavobacteriia</taxon>
        <taxon>Flavobacteriales</taxon>
        <taxon>Weeksellaceae</taxon>
        <taxon>Chryseobacterium group</taxon>
        <taxon>Kaistella</taxon>
    </lineage>
</organism>
<name>A0ABS0FBU4_9FLAO</name>
<proteinExistence type="predicted"/>
<keyword evidence="2" id="KW-1185">Reference proteome</keyword>
<evidence type="ECO:0000313" key="2">
    <source>
        <dbReference type="Proteomes" id="UP000660070"/>
    </source>
</evidence>
<sequence>MGLSKTAKSSFAILKLNYRLENLEKIYEEIKSAWLNAADLGEYIKSSYRLIYKFCIGLYVFEESELKIYKRYKISEQNAESQTINDKDFKYIFILLCSLKSHEIFELLNFIVLPTDIPSFTETSILREIQITKSLKGITN</sequence>